<evidence type="ECO:0000259" key="2">
    <source>
        <dbReference type="Pfam" id="PF13225"/>
    </source>
</evidence>
<feature type="domain" description="Beta-carotene isomerase D27-like C-terminal" evidence="2">
    <location>
        <begin position="176"/>
        <end position="257"/>
    </location>
</feature>
<dbReference type="GO" id="GO:0005506">
    <property type="term" value="F:iron ion binding"/>
    <property type="evidence" value="ECO:0007669"/>
    <property type="project" value="InterPro"/>
</dbReference>
<dbReference type="PANTHER" id="PTHR33591:SF2">
    <property type="entry name" value="BETA-CAROTENE ISOMERASE D27"/>
    <property type="match status" value="1"/>
</dbReference>
<evidence type="ECO:0000256" key="1">
    <source>
        <dbReference type="SAM" id="SignalP"/>
    </source>
</evidence>
<sequence>MINARFMSFFFVGSILILRCVPTFCFVHTHTNYFNKHLVTNVNNLSKSRKYSNIRDSAWFIDGPPLETKPDYDNIHGPLGKTVDGIFLSIFRMKMAEKVGFDSDLPKNDYSGLIELSAALNSRYSDRTEVQNIAHNILRALFPSWLPGAFDWMFAKPFPEFSARMNAWATLMAGTWLMGECELNDCEIDGGGIGKSQGLLVKRCRFMEDSGCASICVNSCKIPTQNFFNEDMGLPLTMTPDYETGECQFSFGLSPTGESELVAKNTPCLSRCPSSGGMRNWHDDKSDKIILKSLVPTDSQCFLMEEDLEDKLIPQNQ</sequence>
<reference evidence="3" key="1">
    <citation type="submission" date="2021-01" db="EMBL/GenBank/DDBJ databases">
        <authorList>
            <person name="Corre E."/>
            <person name="Pelletier E."/>
            <person name="Niang G."/>
            <person name="Scheremetjew M."/>
            <person name="Finn R."/>
            <person name="Kale V."/>
            <person name="Holt S."/>
            <person name="Cochrane G."/>
            <person name="Meng A."/>
            <person name="Brown T."/>
            <person name="Cohen L."/>
        </authorList>
    </citation>
    <scope>NUCLEOTIDE SEQUENCE</scope>
    <source>
        <strain evidence="3">CCMP1452</strain>
    </source>
</reference>
<organism evidence="3">
    <name type="scientific">Eucampia antarctica</name>
    <dbReference type="NCBI Taxonomy" id="49252"/>
    <lineage>
        <taxon>Eukaryota</taxon>
        <taxon>Sar</taxon>
        <taxon>Stramenopiles</taxon>
        <taxon>Ochrophyta</taxon>
        <taxon>Bacillariophyta</taxon>
        <taxon>Mediophyceae</taxon>
        <taxon>Biddulphiophycidae</taxon>
        <taxon>Hemiaulales</taxon>
        <taxon>Hemiaulaceae</taxon>
        <taxon>Eucampia</taxon>
    </lineage>
</organism>
<dbReference type="InterPro" id="IPR038938">
    <property type="entry name" value="D27-like"/>
</dbReference>
<proteinExistence type="predicted"/>
<dbReference type="AlphaFoldDB" id="A0A7S2WJL2"/>
<evidence type="ECO:0000313" key="3">
    <source>
        <dbReference type="EMBL" id="CAD9692614.1"/>
    </source>
</evidence>
<gene>
    <name evidence="3" type="ORF">EANT1437_LOCUS12946</name>
</gene>
<dbReference type="Pfam" id="PF13225">
    <property type="entry name" value="D27-like_C"/>
    <property type="match status" value="1"/>
</dbReference>
<keyword evidence="1" id="KW-0732">Signal</keyword>
<dbReference type="EMBL" id="HBHI01025200">
    <property type="protein sequence ID" value="CAD9692614.1"/>
    <property type="molecule type" value="Transcribed_RNA"/>
</dbReference>
<dbReference type="InterPro" id="IPR025114">
    <property type="entry name" value="D27-like_C"/>
</dbReference>
<dbReference type="PANTHER" id="PTHR33591">
    <property type="entry name" value="BETA-CAROTENE ISOMERASE D27"/>
    <property type="match status" value="1"/>
</dbReference>
<protein>
    <recommendedName>
        <fullName evidence="2">Beta-carotene isomerase D27-like C-terminal domain-containing protein</fullName>
    </recommendedName>
</protein>
<name>A0A7S2WJL2_9STRA</name>
<feature type="chain" id="PRO_5031276192" description="Beta-carotene isomerase D27-like C-terminal domain-containing protein" evidence="1">
    <location>
        <begin position="26"/>
        <end position="317"/>
    </location>
</feature>
<accession>A0A7S2WJL2</accession>
<feature type="signal peptide" evidence="1">
    <location>
        <begin position="1"/>
        <end position="25"/>
    </location>
</feature>